<name>A0AAE0VB31_9TELE</name>
<dbReference type="AlphaFoldDB" id="A0AAE0VB31"/>
<evidence type="ECO:0008006" key="4">
    <source>
        <dbReference type="Google" id="ProtNLM"/>
    </source>
</evidence>
<organism evidence="2 3">
    <name type="scientific">Hemibagrus guttatus</name>
    <dbReference type="NCBI Taxonomy" id="175788"/>
    <lineage>
        <taxon>Eukaryota</taxon>
        <taxon>Metazoa</taxon>
        <taxon>Chordata</taxon>
        <taxon>Craniata</taxon>
        <taxon>Vertebrata</taxon>
        <taxon>Euteleostomi</taxon>
        <taxon>Actinopterygii</taxon>
        <taxon>Neopterygii</taxon>
        <taxon>Teleostei</taxon>
        <taxon>Ostariophysi</taxon>
        <taxon>Siluriformes</taxon>
        <taxon>Bagridae</taxon>
        <taxon>Hemibagrus</taxon>
    </lineage>
</organism>
<dbReference type="PANTHER" id="PTHR35617:SF3">
    <property type="entry name" value="CORE-BINDING (CB) DOMAIN-CONTAINING PROTEIN"/>
    <property type="match status" value="1"/>
</dbReference>
<dbReference type="InterPro" id="IPR013762">
    <property type="entry name" value="Integrase-like_cat_sf"/>
</dbReference>
<reference evidence="2" key="1">
    <citation type="submission" date="2023-06" db="EMBL/GenBank/DDBJ databases">
        <title>Male Hemibagrus guttatus genome.</title>
        <authorList>
            <person name="Bian C."/>
        </authorList>
    </citation>
    <scope>NUCLEOTIDE SEQUENCE</scope>
    <source>
        <strain evidence="2">Male_cb2023</strain>
        <tissue evidence="2">Muscle</tissue>
    </source>
</reference>
<evidence type="ECO:0000313" key="3">
    <source>
        <dbReference type="Proteomes" id="UP001274896"/>
    </source>
</evidence>
<proteinExistence type="predicted"/>
<dbReference type="Proteomes" id="UP001274896">
    <property type="component" value="Unassembled WGS sequence"/>
</dbReference>
<dbReference type="Gene3D" id="1.10.443.10">
    <property type="entry name" value="Intergrase catalytic core"/>
    <property type="match status" value="1"/>
</dbReference>
<protein>
    <recommendedName>
        <fullName evidence="4">Tyr recombinase domain-containing protein</fullName>
    </recommendedName>
</protein>
<evidence type="ECO:0000256" key="1">
    <source>
        <dbReference type="ARBA" id="ARBA00023172"/>
    </source>
</evidence>
<evidence type="ECO:0000313" key="2">
    <source>
        <dbReference type="EMBL" id="KAK3545898.1"/>
    </source>
</evidence>
<dbReference type="GO" id="GO:0006310">
    <property type="term" value="P:DNA recombination"/>
    <property type="evidence" value="ECO:0007669"/>
    <property type="project" value="UniProtKB-KW"/>
</dbReference>
<dbReference type="InterPro" id="IPR011010">
    <property type="entry name" value="DNA_brk_join_enz"/>
</dbReference>
<dbReference type="GO" id="GO:0003677">
    <property type="term" value="F:DNA binding"/>
    <property type="evidence" value="ECO:0007669"/>
    <property type="project" value="InterPro"/>
</dbReference>
<dbReference type="GO" id="GO:0015074">
    <property type="term" value="P:DNA integration"/>
    <property type="evidence" value="ECO:0007669"/>
    <property type="project" value="InterPro"/>
</dbReference>
<dbReference type="EMBL" id="JAUCMX010000005">
    <property type="protein sequence ID" value="KAK3545898.1"/>
    <property type="molecule type" value="Genomic_DNA"/>
</dbReference>
<gene>
    <name evidence="2" type="ORF">QTP70_016591</name>
</gene>
<dbReference type="SUPFAM" id="SSF56349">
    <property type="entry name" value="DNA breaking-rejoining enzymes"/>
    <property type="match status" value="1"/>
</dbReference>
<sequence length="168" mass="18206">MCIEFAPGMSMATLHPRVEYIPKVPNMAGRLVILLAFCPLPHESAEQETALALPKEGQSGLQSGLHWVVEAIIQAYEACSIALPLGVRAHSTRGIASSSALARGVPLQEISAVAGWSSLHTFIRFYNLDLAPRVPGPSGLIDLLFLVCSCSFMIPRTNSNQCMVLWVY</sequence>
<keyword evidence="3" id="KW-1185">Reference proteome</keyword>
<accession>A0AAE0VB31</accession>
<keyword evidence="1" id="KW-0233">DNA recombination</keyword>
<dbReference type="PANTHER" id="PTHR35617">
    <property type="entry name" value="PHAGE_INTEGRASE DOMAIN-CONTAINING PROTEIN"/>
    <property type="match status" value="1"/>
</dbReference>
<comment type="caution">
    <text evidence="2">The sequence shown here is derived from an EMBL/GenBank/DDBJ whole genome shotgun (WGS) entry which is preliminary data.</text>
</comment>